<dbReference type="InterPro" id="IPR049452">
    <property type="entry name" value="Anoctamin_TM"/>
</dbReference>
<dbReference type="HOGENOM" id="CLU_1604455_0_0_1"/>
<feature type="compositionally biased region" description="Polar residues" evidence="1">
    <location>
        <begin position="142"/>
        <end position="151"/>
    </location>
</feature>
<proteinExistence type="predicted"/>
<evidence type="ECO:0000256" key="1">
    <source>
        <dbReference type="SAM" id="MobiDB-lite"/>
    </source>
</evidence>
<accession>B4GY30</accession>
<feature type="region of interest" description="Disordered" evidence="1">
    <location>
        <begin position="142"/>
        <end position="166"/>
    </location>
</feature>
<feature type="transmembrane region" description="Helical" evidence="2">
    <location>
        <begin position="70"/>
        <end position="88"/>
    </location>
</feature>
<evidence type="ECO:0000259" key="3">
    <source>
        <dbReference type="Pfam" id="PF04547"/>
    </source>
</evidence>
<keyword evidence="2" id="KW-0812">Transmembrane</keyword>
<feature type="transmembrane region" description="Helical" evidence="2">
    <location>
        <begin position="12"/>
        <end position="33"/>
    </location>
</feature>
<dbReference type="Proteomes" id="UP000008744">
    <property type="component" value="Unassembled WGS sequence"/>
</dbReference>
<dbReference type="AlphaFoldDB" id="B4GY30"/>
<dbReference type="OrthoDB" id="296386at2759"/>
<protein>
    <submittedName>
        <fullName evidence="4">GL20403</fullName>
    </submittedName>
</protein>
<dbReference type="EMBL" id="CH479196">
    <property type="protein sequence ID" value="EDW27657.1"/>
    <property type="molecule type" value="Genomic_DNA"/>
</dbReference>
<keyword evidence="2" id="KW-0472">Membrane</keyword>
<evidence type="ECO:0000313" key="5">
    <source>
        <dbReference type="Proteomes" id="UP000008744"/>
    </source>
</evidence>
<dbReference type="eggNOG" id="KOG2514">
    <property type="taxonomic scope" value="Eukaryota"/>
</dbReference>
<keyword evidence="2" id="KW-1133">Transmembrane helix</keyword>
<gene>
    <name evidence="4" type="primary">Dper\GL20403</name>
    <name evidence="4" type="ORF">Dper_GL20403</name>
</gene>
<sequence length="166" mass="19284">MLRIVRRPVGMRARVIIVWHSITAVVTRIPVAYSLQPLLGGSQFVNETECRYTEFRNAPTDDHPYKRPMIYWKILTGRLAFIVIYQNIINMLQGVLRWAVPDVSGRLLKRIKRENFLLREHIIEYEKQHAMLQAQTAVHIQQTKSQESSGMRQRHGAGDEDATSFV</sequence>
<feature type="domain" description="Anoctamin transmembrane" evidence="3">
    <location>
        <begin position="1"/>
        <end position="114"/>
    </location>
</feature>
<organism evidence="5">
    <name type="scientific">Drosophila persimilis</name>
    <name type="common">Fruit fly</name>
    <dbReference type="NCBI Taxonomy" id="7234"/>
    <lineage>
        <taxon>Eukaryota</taxon>
        <taxon>Metazoa</taxon>
        <taxon>Ecdysozoa</taxon>
        <taxon>Arthropoda</taxon>
        <taxon>Hexapoda</taxon>
        <taxon>Insecta</taxon>
        <taxon>Pterygota</taxon>
        <taxon>Neoptera</taxon>
        <taxon>Endopterygota</taxon>
        <taxon>Diptera</taxon>
        <taxon>Brachycera</taxon>
        <taxon>Muscomorpha</taxon>
        <taxon>Ephydroidea</taxon>
        <taxon>Drosophilidae</taxon>
        <taxon>Drosophila</taxon>
        <taxon>Sophophora</taxon>
    </lineage>
</organism>
<evidence type="ECO:0000256" key="2">
    <source>
        <dbReference type="SAM" id="Phobius"/>
    </source>
</evidence>
<dbReference type="STRING" id="7234.B4GY30"/>
<reference evidence="4 5" key="1">
    <citation type="journal article" date="2007" name="Nature">
        <title>Evolution of genes and genomes on the Drosophila phylogeny.</title>
        <authorList>
            <consortium name="Drosophila 12 Genomes Consortium"/>
            <person name="Clark A.G."/>
            <person name="Eisen M.B."/>
            <person name="Smith D.R."/>
            <person name="Bergman C.M."/>
            <person name="Oliver B."/>
            <person name="Markow T.A."/>
            <person name="Kaufman T.C."/>
            <person name="Kellis M."/>
            <person name="Gelbart W."/>
            <person name="Iyer V.N."/>
            <person name="Pollard D.A."/>
            <person name="Sackton T.B."/>
            <person name="Larracuente A.M."/>
            <person name="Singh N.D."/>
            <person name="Abad J.P."/>
            <person name="Abt D.N."/>
            <person name="Adryan B."/>
            <person name="Aguade M."/>
            <person name="Akashi H."/>
            <person name="Anderson W.W."/>
            <person name="Aquadro C.F."/>
            <person name="Ardell D.H."/>
            <person name="Arguello R."/>
            <person name="Artieri C.G."/>
            <person name="Barbash D.A."/>
            <person name="Barker D."/>
            <person name="Barsanti P."/>
            <person name="Batterham P."/>
            <person name="Batzoglou S."/>
            <person name="Begun D."/>
            <person name="Bhutkar A."/>
            <person name="Blanco E."/>
            <person name="Bosak S.A."/>
            <person name="Bradley R.K."/>
            <person name="Brand A.D."/>
            <person name="Brent M.R."/>
            <person name="Brooks A.N."/>
            <person name="Brown R.H."/>
            <person name="Butlin R.K."/>
            <person name="Caggese C."/>
            <person name="Calvi B.R."/>
            <person name="Bernardo de Carvalho A."/>
            <person name="Caspi A."/>
            <person name="Castrezana S."/>
            <person name="Celniker S.E."/>
            <person name="Chang J.L."/>
            <person name="Chapple C."/>
            <person name="Chatterji S."/>
            <person name="Chinwalla A."/>
            <person name="Civetta A."/>
            <person name="Clifton S.W."/>
            <person name="Comeron J.M."/>
            <person name="Costello J.C."/>
            <person name="Coyne J.A."/>
            <person name="Daub J."/>
            <person name="David R.G."/>
            <person name="Delcher A.L."/>
            <person name="Delehaunty K."/>
            <person name="Do C.B."/>
            <person name="Ebling H."/>
            <person name="Edwards K."/>
            <person name="Eickbush T."/>
            <person name="Evans J.D."/>
            <person name="Filipski A."/>
            <person name="Findeiss S."/>
            <person name="Freyhult E."/>
            <person name="Fulton L."/>
            <person name="Fulton R."/>
            <person name="Garcia A.C."/>
            <person name="Gardiner A."/>
            <person name="Garfield D.A."/>
            <person name="Garvin B.E."/>
            <person name="Gibson G."/>
            <person name="Gilbert D."/>
            <person name="Gnerre S."/>
            <person name="Godfrey J."/>
            <person name="Good R."/>
            <person name="Gotea V."/>
            <person name="Gravely B."/>
            <person name="Greenberg A.J."/>
            <person name="Griffiths-Jones S."/>
            <person name="Gross S."/>
            <person name="Guigo R."/>
            <person name="Gustafson E.A."/>
            <person name="Haerty W."/>
            <person name="Hahn M.W."/>
            <person name="Halligan D.L."/>
            <person name="Halpern A.L."/>
            <person name="Halter G.M."/>
            <person name="Han M.V."/>
            <person name="Heger A."/>
            <person name="Hillier L."/>
            <person name="Hinrichs A.S."/>
            <person name="Holmes I."/>
            <person name="Hoskins R.A."/>
            <person name="Hubisz M.J."/>
            <person name="Hultmark D."/>
            <person name="Huntley M.A."/>
            <person name="Jaffe D.B."/>
            <person name="Jagadeeshan S."/>
            <person name="Jeck W.R."/>
            <person name="Johnson J."/>
            <person name="Jones C.D."/>
            <person name="Jordan W.C."/>
            <person name="Karpen G.H."/>
            <person name="Kataoka E."/>
            <person name="Keightley P.D."/>
            <person name="Kheradpour P."/>
            <person name="Kirkness E.F."/>
            <person name="Koerich L.B."/>
            <person name="Kristiansen K."/>
            <person name="Kudrna D."/>
            <person name="Kulathinal R.J."/>
            <person name="Kumar S."/>
            <person name="Kwok R."/>
            <person name="Lander E."/>
            <person name="Langley C.H."/>
            <person name="Lapoint R."/>
            <person name="Lazzaro B.P."/>
            <person name="Lee S.J."/>
            <person name="Levesque L."/>
            <person name="Li R."/>
            <person name="Lin C.F."/>
            <person name="Lin M.F."/>
            <person name="Lindblad-Toh K."/>
            <person name="Llopart A."/>
            <person name="Long M."/>
            <person name="Low L."/>
            <person name="Lozovsky E."/>
            <person name="Lu J."/>
            <person name="Luo M."/>
            <person name="Machado C.A."/>
            <person name="Makalowski W."/>
            <person name="Marzo M."/>
            <person name="Matsuda M."/>
            <person name="Matzkin L."/>
            <person name="McAllister B."/>
            <person name="McBride C.S."/>
            <person name="McKernan B."/>
            <person name="McKernan K."/>
            <person name="Mendez-Lago M."/>
            <person name="Minx P."/>
            <person name="Mollenhauer M.U."/>
            <person name="Montooth K."/>
            <person name="Mount S.M."/>
            <person name="Mu X."/>
            <person name="Myers E."/>
            <person name="Negre B."/>
            <person name="Newfeld S."/>
            <person name="Nielsen R."/>
            <person name="Noor M.A."/>
            <person name="O'Grady P."/>
            <person name="Pachter L."/>
            <person name="Papaceit M."/>
            <person name="Parisi M.J."/>
            <person name="Parisi M."/>
            <person name="Parts L."/>
            <person name="Pedersen J.S."/>
            <person name="Pesole G."/>
            <person name="Phillippy A.M."/>
            <person name="Ponting C.P."/>
            <person name="Pop M."/>
            <person name="Porcelli D."/>
            <person name="Powell J.R."/>
            <person name="Prohaska S."/>
            <person name="Pruitt K."/>
            <person name="Puig M."/>
            <person name="Quesneville H."/>
            <person name="Ram K.R."/>
            <person name="Rand D."/>
            <person name="Rasmussen M.D."/>
            <person name="Reed L.K."/>
            <person name="Reenan R."/>
            <person name="Reily A."/>
            <person name="Remington K.A."/>
            <person name="Rieger T.T."/>
            <person name="Ritchie M.G."/>
            <person name="Robin C."/>
            <person name="Rogers Y.H."/>
            <person name="Rohde C."/>
            <person name="Rozas J."/>
            <person name="Rubenfield M.J."/>
            <person name="Ruiz A."/>
            <person name="Russo S."/>
            <person name="Salzberg S.L."/>
            <person name="Sanchez-Gracia A."/>
            <person name="Saranga D.J."/>
            <person name="Sato H."/>
            <person name="Schaeffer S.W."/>
            <person name="Schatz M.C."/>
            <person name="Schlenke T."/>
            <person name="Schwartz R."/>
            <person name="Segarra C."/>
            <person name="Singh R.S."/>
            <person name="Sirot L."/>
            <person name="Sirota M."/>
            <person name="Sisneros N.B."/>
            <person name="Smith C.D."/>
            <person name="Smith T.F."/>
            <person name="Spieth J."/>
            <person name="Stage D.E."/>
            <person name="Stark A."/>
            <person name="Stephan W."/>
            <person name="Strausberg R.L."/>
            <person name="Strempel S."/>
            <person name="Sturgill D."/>
            <person name="Sutton G."/>
            <person name="Sutton G.G."/>
            <person name="Tao W."/>
            <person name="Teichmann S."/>
            <person name="Tobari Y.N."/>
            <person name="Tomimura Y."/>
            <person name="Tsolas J.M."/>
            <person name="Valente V.L."/>
            <person name="Venter E."/>
            <person name="Venter J.C."/>
            <person name="Vicario S."/>
            <person name="Vieira F.G."/>
            <person name="Vilella A.J."/>
            <person name="Villasante A."/>
            <person name="Walenz B."/>
            <person name="Wang J."/>
            <person name="Wasserman M."/>
            <person name="Watts T."/>
            <person name="Wilson D."/>
            <person name="Wilson R.K."/>
            <person name="Wing R.A."/>
            <person name="Wolfner M.F."/>
            <person name="Wong A."/>
            <person name="Wong G.K."/>
            <person name="Wu C.I."/>
            <person name="Wu G."/>
            <person name="Yamamoto D."/>
            <person name="Yang H.P."/>
            <person name="Yang S.P."/>
            <person name="Yorke J.A."/>
            <person name="Yoshida K."/>
            <person name="Zdobnov E."/>
            <person name="Zhang P."/>
            <person name="Zhang Y."/>
            <person name="Zimin A.V."/>
            <person name="Baldwin J."/>
            <person name="Abdouelleil A."/>
            <person name="Abdulkadir J."/>
            <person name="Abebe A."/>
            <person name="Abera B."/>
            <person name="Abreu J."/>
            <person name="Acer S.C."/>
            <person name="Aftuck L."/>
            <person name="Alexander A."/>
            <person name="An P."/>
            <person name="Anderson E."/>
            <person name="Anderson S."/>
            <person name="Arachi H."/>
            <person name="Azer M."/>
            <person name="Bachantsang P."/>
            <person name="Barry A."/>
            <person name="Bayul T."/>
            <person name="Berlin A."/>
            <person name="Bessette D."/>
            <person name="Bloom T."/>
            <person name="Blye J."/>
            <person name="Boguslavskiy L."/>
            <person name="Bonnet C."/>
            <person name="Boukhgalter B."/>
            <person name="Bourzgui I."/>
            <person name="Brown A."/>
            <person name="Cahill P."/>
            <person name="Channer S."/>
            <person name="Cheshatsang Y."/>
            <person name="Chuda L."/>
            <person name="Citroen M."/>
            <person name="Collymore A."/>
            <person name="Cooke P."/>
            <person name="Costello M."/>
            <person name="D'Aco K."/>
            <person name="Daza R."/>
            <person name="De Haan G."/>
            <person name="DeGray S."/>
            <person name="DeMaso C."/>
            <person name="Dhargay N."/>
            <person name="Dooley K."/>
            <person name="Dooley E."/>
            <person name="Doricent M."/>
            <person name="Dorje P."/>
            <person name="Dorjee K."/>
            <person name="Dupes A."/>
            <person name="Elong R."/>
            <person name="Falk J."/>
            <person name="Farina A."/>
            <person name="Faro S."/>
            <person name="Ferguson D."/>
            <person name="Fisher S."/>
            <person name="Foley C.D."/>
            <person name="Franke A."/>
            <person name="Friedrich D."/>
            <person name="Gadbois L."/>
            <person name="Gearin G."/>
            <person name="Gearin C.R."/>
            <person name="Giannoukos G."/>
            <person name="Goode T."/>
            <person name="Graham J."/>
            <person name="Grandbois E."/>
            <person name="Grewal S."/>
            <person name="Gyaltsen K."/>
            <person name="Hafez N."/>
            <person name="Hagos B."/>
            <person name="Hall J."/>
            <person name="Henson C."/>
            <person name="Hollinger A."/>
            <person name="Honan T."/>
            <person name="Huard M.D."/>
            <person name="Hughes L."/>
            <person name="Hurhula B."/>
            <person name="Husby M.E."/>
            <person name="Kamat A."/>
            <person name="Kanga B."/>
            <person name="Kashin S."/>
            <person name="Khazanovich D."/>
            <person name="Kisner P."/>
            <person name="Lance K."/>
            <person name="Lara M."/>
            <person name="Lee W."/>
            <person name="Lennon N."/>
            <person name="Letendre F."/>
            <person name="LeVine R."/>
            <person name="Lipovsky A."/>
            <person name="Liu X."/>
            <person name="Liu J."/>
            <person name="Liu S."/>
            <person name="Lokyitsang T."/>
            <person name="Lokyitsang Y."/>
            <person name="Lubonja R."/>
            <person name="Lui A."/>
            <person name="MacDonald P."/>
            <person name="Magnisalis V."/>
            <person name="Maru K."/>
            <person name="Matthews C."/>
            <person name="McCusker W."/>
            <person name="McDonough S."/>
            <person name="Mehta T."/>
            <person name="Meldrim J."/>
            <person name="Meneus L."/>
            <person name="Mihai O."/>
            <person name="Mihalev A."/>
            <person name="Mihova T."/>
            <person name="Mittelman R."/>
            <person name="Mlenga V."/>
            <person name="Montmayeur A."/>
            <person name="Mulrain L."/>
            <person name="Navidi A."/>
            <person name="Naylor J."/>
            <person name="Negash T."/>
            <person name="Nguyen T."/>
            <person name="Nguyen N."/>
            <person name="Nicol R."/>
            <person name="Norbu C."/>
            <person name="Norbu N."/>
            <person name="Novod N."/>
            <person name="O'Neill B."/>
            <person name="Osman S."/>
            <person name="Markiewicz E."/>
            <person name="Oyono O.L."/>
            <person name="Patti C."/>
            <person name="Phunkhang P."/>
            <person name="Pierre F."/>
            <person name="Priest M."/>
            <person name="Raghuraman S."/>
            <person name="Rege F."/>
            <person name="Reyes R."/>
            <person name="Rise C."/>
            <person name="Rogov P."/>
            <person name="Ross K."/>
            <person name="Ryan E."/>
            <person name="Settipalli S."/>
            <person name="Shea T."/>
            <person name="Sherpa N."/>
            <person name="Shi L."/>
            <person name="Shih D."/>
            <person name="Sparrow T."/>
            <person name="Spaulding J."/>
            <person name="Stalker J."/>
            <person name="Stange-Thomann N."/>
            <person name="Stavropoulos S."/>
            <person name="Stone C."/>
            <person name="Strader C."/>
            <person name="Tesfaye S."/>
            <person name="Thomson T."/>
            <person name="Thoulutsang Y."/>
            <person name="Thoulutsang D."/>
            <person name="Topham K."/>
            <person name="Topping I."/>
            <person name="Tsamla T."/>
            <person name="Vassiliev H."/>
            <person name="Vo A."/>
            <person name="Wangchuk T."/>
            <person name="Wangdi T."/>
            <person name="Weiand M."/>
            <person name="Wilkinson J."/>
            <person name="Wilson A."/>
            <person name="Yadav S."/>
            <person name="Young G."/>
            <person name="Yu Q."/>
            <person name="Zembek L."/>
            <person name="Zhong D."/>
            <person name="Zimmer A."/>
            <person name="Zwirko Z."/>
            <person name="Jaffe D.B."/>
            <person name="Alvarez P."/>
            <person name="Brockman W."/>
            <person name="Butler J."/>
            <person name="Chin C."/>
            <person name="Gnerre S."/>
            <person name="Grabherr M."/>
            <person name="Kleber M."/>
            <person name="Mauceli E."/>
            <person name="MacCallum I."/>
        </authorList>
    </citation>
    <scope>NUCLEOTIDE SEQUENCE [LARGE SCALE GENOMIC DNA]</scope>
    <source>
        <strain evidence="5">MSH-3 / Tucson 14011-0111.49</strain>
    </source>
</reference>
<keyword evidence="5" id="KW-1185">Reference proteome</keyword>
<dbReference type="Pfam" id="PF04547">
    <property type="entry name" value="Anoctamin"/>
    <property type="match status" value="1"/>
</dbReference>
<evidence type="ECO:0000313" key="4">
    <source>
        <dbReference type="EMBL" id="EDW27657.1"/>
    </source>
</evidence>
<name>B4GY30_DROPE</name>